<dbReference type="PANTHER" id="PTHR43611:SF3">
    <property type="entry name" value="FLAVIN MONONUCLEOTIDE HYDROLASE 1, CHLOROPLATIC"/>
    <property type="match status" value="1"/>
</dbReference>
<dbReference type="InterPro" id="IPR023214">
    <property type="entry name" value="HAD_sf"/>
</dbReference>
<dbReference type="Pfam" id="PF00702">
    <property type="entry name" value="Hydrolase"/>
    <property type="match status" value="1"/>
</dbReference>
<reference evidence="1 2" key="1">
    <citation type="journal article" date="2016" name="Nat. Commun.">
        <title>Thousands of microbial genomes shed light on interconnected biogeochemical processes in an aquifer system.</title>
        <authorList>
            <person name="Anantharaman K."/>
            <person name="Brown C.T."/>
            <person name="Hug L.A."/>
            <person name="Sharon I."/>
            <person name="Castelle C.J."/>
            <person name="Probst A.J."/>
            <person name="Thomas B.C."/>
            <person name="Singh A."/>
            <person name="Wilkins M.J."/>
            <person name="Karaoz U."/>
            <person name="Brodie E.L."/>
            <person name="Williams K.H."/>
            <person name="Hubbard S.S."/>
            <person name="Banfield J.F."/>
        </authorList>
    </citation>
    <scope>NUCLEOTIDE SEQUENCE [LARGE SCALE GENOMIC DNA]</scope>
</reference>
<evidence type="ECO:0000313" key="2">
    <source>
        <dbReference type="Proteomes" id="UP000177682"/>
    </source>
</evidence>
<dbReference type="InterPro" id="IPR036412">
    <property type="entry name" value="HAD-like_sf"/>
</dbReference>
<dbReference type="PANTHER" id="PTHR43611">
    <property type="entry name" value="ALPHA-D-GLUCOSE 1-PHOSPHATE PHOSPHATASE"/>
    <property type="match status" value="1"/>
</dbReference>
<dbReference type="SFLD" id="SFLDG01129">
    <property type="entry name" value="C1.5:_HAD__Beta-PGM__Phosphata"/>
    <property type="match status" value="1"/>
</dbReference>
<proteinExistence type="predicted"/>
<dbReference type="Proteomes" id="UP000177682">
    <property type="component" value="Unassembled WGS sequence"/>
</dbReference>
<dbReference type="NCBIfam" id="TIGR01509">
    <property type="entry name" value="HAD-SF-IA-v3"/>
    <property type="match status" value="1"/>
</dbReference>
<dbReference type="InterPro" id="IPR006439">
    <property type="entry name" value="HAD-SF_hydro_IA"/>
</dbReference>
<protein>
    <recommendedName>
        <fullName evidence="3">HAD family phosphatase</fullName>
    </recommendedName>
</protein>
<dbReference type="AlphaFoldDB" id="A0A1F5PLU6"/>
<dbReference type="EMBL" id="MFEY01000002">
    <property type="protein sequence ID" value="OGE90881.1"/>
    <property type="molecule type" value="Genomic_DNA"/>
</dbReference>
<dbReference type="InterPro" id="IPR023198">
    <property type="entry name" value="PGP-like_dom2"/>
</dbReference>
<organism evidence="1 2">
    <name type="scientific">Candidatus Doudnabacteria bacterium RIFCSPHIGHO2_12_FULL_48_16</name>
    <dbReference type="NCBI Taxonomy" id="1817838"/>
    <lineage>
        <taxon>Bacteria</taxon>
        <taxon>Candidatus Doudnaibacteriota</taxon>
    </lineage>
</organism>
<dbReference type="Gene3D" id="1.10.150.240">
    <property type="entry name" value="Putative phosphatase, domain 2"/>
    <property type="match status" value="1"/>
</dbReference>
<dbReference type="Gene3D" id="3.40.50.1000">
    <property type="entry name" value="HAD superfamily/HAD-like"/>
    <property type="match status" value="1"/>
</dbReference>
<accession>A0A1F5PLU6</accession>
<dbReference type="CDD" id="cd02603">
    <property type="entry name" value="HAD_sEH-N_like"/>
    <property type="match status" value="1"/>
</dbReference>
<gene>
    <name evidence="1" type="ORF">A3E29_01770</name>
</gene>
<name>A0A1F5PLU6_9BACT</name>
<dbReference type="SUPFAM" id="SSF56784">
    <property type="entry name" value="HAD-like"/>
    <property type="match status" value="1"/>
</dbReference>
<dbReference type="SFLD" id="SFLDS00003">
    <property type="entry name" value="Haloacid_Dehalogenase"/>
    <property type="match status" value="1"/>
</dbReference>
<sequence>MSKPKIKAVIFDLGGVIAHGGYLGFIKRYCAECFTPLGKKTILRLEREVNLGQISEPEFYREIDKIFGVHLKPAQIHRLIIQHMTADKSLIRLIPKLKPAKVALFSNSLGNMAMDVLKKRHLSGKKFFDRIFVSTKMHLAKPDRQAYTYVLKQLKVKPSEALMVDDRIENIRPARQIGMQGIVFKNSRQFARELKKYRLV</sequence>
<evidence type="ECO:0000313" key="1">
    <source>
        <dbReference type="EMBL" id="OGE90881.1"/>
    </source>
</evidence>
<evidence type="ECO:0008006" key="3">
    <source>
        <dbReference type="Google" id="ProtNLM"/>
    </source>
</evidence>
<comment type="caution">
    <text evidence="1">The sequence shown here is derived from an EMBL/GenBank/DDBJ whole genome shotgun (WGS) entry which is preliminary data.</text>
</comment>
<dbReference type="NCBIfam" id="TIGR01549">
    <property type="entry name" value="HAD-SF-IA-v1"/>
    <property type="match status" value="1"/>
</dbReference>